<dbReference type="PANTHER" id="PTHR16476:SF4">
    <property type="entry name" value="PROTEIN FAM216A"/>
    <property type="match status" value="1"/>
</dbReference>
<accession>A0A6J2S5V1</accession>
<dbReference type="InterPro" id="IPR029373">
    <property type="entry name" value="FAM216"/>
</dbReference>
<keyword evidence="2" id="KW-1185">Reference proteome</keyword>
<dbReference type="CTD" id="29902"/>
<comment type="similarity">
    <text evidence="1">Belongs to the FAM216 family.</text>
</comment>
<evidence type="ECO:0000256" key="1">
    <source>
        <dbReference type="ARBA" id="ARBA00008615"/>
    </source>
</evidence>
<dbReference type="AlphaFoldDB" id="A0A6J2S5V1"/>
<dbReference type="Pfam" id="PF15107">
    <property type="entry name" value="FAM216B"/>
    <property type="match status" value="1"/>
</dbReference>
<name>A0A6J2S5V1_COTGO</name>
<reference evidence="3" key="1">
    <citation type="submission" date="2025-08" db="UniProtKB">
        <authorList>
            <consortium name="RefSeq"/>
        </authorList>
    </citation>
    <scope>IDENTIFICATION</scope>
</reference>
<dbReference type="PANTHER" id="PTHR16476">
    <property type="entry name" value="FAMILY WITH SEQUENCE SIMILARITY 216 MEMBER A"/>
    <property type="match status" value="1"/>
</dbReference>
<dbReference type="RefSeq" id="XP_029317005.1">
    <property type="nucleotide sequence ID" value="XM_029461145.1"/>
</dbReference>
<dbReference type="GeneID" id="115027667"/>
<proteinExistence type="inferred from homology"/>
<dbReference type="OrthoDB" id="5980156at2759"/>
<dbReference type="Proteomes" id="UP000504630">
    <property type="component" value="Chromosome 22"/>
</dbReference>
<gene>
    <name evidence="3" type="primary">fam216a</name>
</gene>
<evidence type="ECO:0000313" key="3">
    <source>
        <dbReference type="RefSeq" id="XP_029317005.1"/>
    </source>
</evidence>
<evidence type="ECO:0000313" key="2">
    <source>
        <dbReference type="Proteomes" id="UP000504630"/>
    </source>
</evidence>
<dbReference type="KEGG" id="cgob:115027667"/>
<organism evidence="2 3">
    <name type="scientific">Cottoperca gobio</name>
    <name type="common">Frogmouth</name>
    <name type="synonym">Aphritis gobio</name>
    <dbReference type="NCBI Taxonomy" id="56716"/>
    <lineage>
        <taxon>Eukaryota</taxon>
        <taxon>Metazoa</taxon>
        <taxon>Chordata</taxon>
        <taxon>Craniata</taxon>
        <taxon>Vertebrata</taxon>
        <taxon>Euteleostomi</taxon>
        <taxon>Actinopterygii</taxon>
        <taxon>Neopterygii</taxon>
        <taxon>Teleostei</taxon>
        <taxon>Neoteleostei</taxon>
        <taxon>Acanthomorphata</taxon>
        <taxon>Eupercaria</taxon>
        <taxon>Perciformes</taxon>
        <taxon>Notothenioidei</taxon>
        <taxon>Bovichtidae</taxon>
        <taxon>Cottoperca</taxon>
    </lineage>
</organism>
<protein>
    <submittedName>
        <fullName evidence="3">Protein FAM216A</fullName>
    </submittedName>
</protein>
<sequence length="125" mass="13822">MCPSLAARGYSTPNMKKQVTFIKSQTTLRLRQDEDLPRSAGTSEAKMDAGVNVNNGLKIHRPARCEAQHVTTVEIPKTMTAAPFLKHAALTPAQKEYLYTVAAAYSAAHVRQLITQHYMNVLHSD</sequence>
<dbReference type="InParanoid" id="A0A6J2S5V1"/>